<evidence type="ECO:0000313" key="1">
    <source>
        <dbReference type="EMBL" id="KAK8977036.1"/>
    </source>
</evidence>
<gene>
    <name evidence="1" type="ORF">V6N11_019705</name>
</gene>
<sequence length="129" mass="14960">MLTQKWPKTKLVKPKTKLQEKVSKWWTGGSLTYAFLQKRHGPGQNDPLCFEVKFRPCRLNQVELLKGAVHVPEERNMSWSAGRGDVKSSNHFAWLALAEQEECRCCTYQYSPFLQPQCQLSQYKNLGIE</sequence>
<dbReference type="EMBL" id="JBBPBN010000125">
    <property type="protein sequence ID" value="KAK8977036.1"/>
    <property type="molecule type" value="Genomic_DNA"/>
</dbReference>
<comment type="caution">
    <text evidence="1">The sequence shown here is derived from an EMBL/GenBank/DDBJ whole genome shotgun (WGS) entry which is preliminary data.</text>
</comment>
<protein>
    <submittedName>
        <fullName evidence="1">Uncharacterized protein</fullName>
    </submittedName>
</protein>
<accession>A0ABR2NLH8</accession>
<reference evidence="1 2" key="1">
    <citation type="journal article" date="2024" name="G3 (Bethesda)">
        <title>Genome assembly of Hibiscus sabdariffa L. provides insights into metabolisms of medicinal natural products.</title>
        <authorList>
            <person name="Kim T."/>
        </authorList>
    </citation>
    <scope>NUCLEOTIDE SEQUENCE [LARGE SCALE GENOMIC DNA]</scope>
    <source>
        <strain evidence="1">TK-2024</strain>
        <tissue evidence="1">Old leaves</tissue>
    </source>
</reference>
<proteinExistence type="predicted"/>
<dbReference type="Proteomes" id="UP001396334">
    <property type="component" value="Unassembled WGS sequence"/>
</dbReference>
<keyword evidence="2" id="KW-1185">Reference proteome</keyword>
<organism evidence="1 2">
    <name type="scientific">Hibiscus sabdariffa</name>
    <name type="common">roselle</name>
    <dbReference type="NCBI Taxonomy" id="183260"/>
    <lineage>
        <taxon>Eukaryota</taxon>
        <taxon>Viridiplantae</taxon>
        <taxon>Streptophyta</taxon>
        <taxon>Embryophyta</taxon>
        <taxon>Tracheophyta</taxon>
        <taxon>Spermatophyta</taxon>
        <taxon>Magnoliopsida</taxon>
        <taxon>eudicotyledons</taxon>
        <taxon>Gunneridae</taxon>
        <taxon>Pentapetalae</taxon>
        <taxon>rosids</taxon>
        <taxon>malvids</taxon>
        <taxon>Malvales</taxon>
        <taxon>Malvaceae</taxon>
        <taxon>Malvoideae</taxon>
        <taxon>Hibiscus</taxon>
    </lineage>
</organism>
<evidence type="ECO:0000313" key="2">
    <source>
        <dbReference type="Proteomes" id="UP001396334"/>
    </source>
</evidence>
<name>A0ABR2NLH8_9ROSI</name>